<evidence type="ECO:0000256" key="2">
    <source>
        <dbReference type="ARBA" id="ARBA00023306"/>
    </source>
</evidence>
<dbReference type="OrthoDB" id="379794at2759"/>
<reference evidence="4" key="2">
    <citation type="submission" date="2021-01" db="UniProtKB">
        <authorList>
            <consortium name="EnsemblPlants"/>
        </authorList>
    </citation>
    <scope>IDENTIFICATION</scope>
</reference>
<gene>
    <name evidence="4" type="primary">LOC115958236</name>
</gene>
<dbReference type="AlphaFoldDB" id="A0A7N2R9J0"/>
<dbReference type="PANTHER" id="PTHR13255">
    <property type="entry name" value="ATAXIN-10"/>
    <property type="match status" value="1"/>
</dbReference>
<dbReference type="EnsemblPlants" id="QL08p050945:mrna">
    <property type="protein sequence ID" value="QL08p050945:mrna"/>
    <property type="gene ID" value="QL08p050945"/>
</dbReference>
<dbReference type="InParanoid" id="A0A7N2R9J0"/>
<dbReference type="Gramene" id="QL08p050945:mrna">
    <property type="protein sequence ID" value="QL08p050945:mrna"/>
    <property type="gene ID" value="QL08p050945"/>
</dbReference>
<sequence>MGDASLVELSIPQDVLQPLLSASNSSSLEETLENLIEASRTDVGRSGLASKNILPIVLQLSQNLPYPSGRHLLLSSLKLLRNLCAGEVANQDAFVEQNGVGVVSNILSSAGLLSDPDYGTIRMGLQVLANVSLAGEEHQRAIWRKFFPDEFVALARVRSQETCDPLCMVIYACCDGCPGLDAELCGDLGLPIVEEIVRTACVAGFREDWLKLILSKICLEGPHFPPLFLKLCHFGASSNGEDIEFRNDLFSSEHAFLLKIVSEILDERLNDITVPNEFTSCVFGIFKRSVGVTNSVLQCKSGLPTGSTAIDVLGYSLIILRDICAGKRSLGSSKEDDSMDAVDMLLSSGLVEMLLCLLGELEPPTIIRKGLKQGENQDSSSSYSLKPCPYRGFRRDIVAVIGNCAFGRKQVQDEIRQKNGILLLLQQCVTDEDNPFLREWGIWTVRNILEGSTENQHAVAELELQGSVEVPELTGLGLRVEVDPKTRRTKLVNIS</sequence>
<dbReference type="InterPro" id="IPR011989">
    <property type="entry name" value="ARM-like"/>
</dbReference>
<dbReference type="Gene3D" id="1.25.10.10">
    <property type="entry name" value="Leucine-rich Repeat Variant"/>
    <property type="match status" value="2"/>
</dbReference>
<dbReference type="FunCoup" id="A0A7N2R9J0">
    <property type="interactions" value="2488"/>
</dbReference>
<dbReference type="GO" id="GO:0051301">
    <property type="term" value="P:cell division"/>
    <property type="evidence" value="ECO:0007669"/>
    <property type="project" value="UniProtKB-KW"/>
</dbReference>
<dbReference type="GeneID" id="115958236"/>
<dbReference type="GO" id="GO:0005829">
    <property type="term" value="C:cytosol"/>
    <property type="evidence" value="ECO:0007669"/>
    <property type="project" value="TreeGrafter"/>
</dbReference>
<evidence type="ECO:0000256" key="1">
    <source>
        <dbReference type="ARBA" id="ARBA00022618"/>
    </source>
</evidence>
<dbReference type="RefSeq" id="XP_030932494.1">
    <property type="nucleotide sequence ID" value="XM_031076634.1"/>
</dbReference>
<feature type="domain" description="Ataxin-10" evidence="3">
    <location>
        <begin position="393"/>
        <end position="486"/>
    </location>
</feature>
<name>A0A7N2R9J0_QUELO</name>
<organism evidence="4 5">
    <name type="scientific">Quercus lobata</name>
    <name type="common">Valley oak</name>
    <dbReference type="NCBI Taxonomy" id="97700"/>
    <lineage>
        <taxon>Eukaryota</taxon>
        <taxon>Viridiplantae</taxon>
        <taxon>Streptophyta</taxon>
        <taxon>Embryophyta</taxon>
        <taxon>Tracheophyta</taxon>
        <taxon>Spermatophyta</taxon>
        <taxon>Magnoliopsida</taxon>
        <taxon>eudicotyledons</taxon>
        <taxon>Gunneridae</taxon>
        <taxon>Pentapetalae</taxon>
        <taxon>rosids</taxon>
        <taxon>fabids</taxon>
        <taxon>Fagales</taxon>
        <taxon>Fagaceae</taxon>
        <taxon>Quercus</taxon>
    </lineage>
</organism>
<proteinExistence type="predicted"/>
<keyword evidence="1" id="KW-0132">Cell division</keyword>
<dbReference type="Pfam" id="PF09759">
    <property type="entry name" value="Atx10homo_assoc"/>
    <property type="match status" value="1"/>
</dbReference>
<dbReference type="PANTHER" id="PTHR13255:SF0">
    <property type="entry name" value="ATAXIN-10"/>
    <property type="match status" value="1"/>
</dbReference>
<dbReference type="InterPro" id="IPR051374">
    <property type="entry name" value="Ataxin-10/CTR86_families"/>
</dbReference>
<dbReference type="InterPro" id="IPR016024">
    <property type="entry name" value="ARM-type_fold"/>
</dbReference>
<evidence type="ECO:0000313" key="4">
    <source>
        <dbReference type="EnsemblPlants" id="QL08p050945:mrna"/>
    </source>
</evidence>
<reference evidence="4 5" key="1">
    <citation type="journal article" date="2016" name="G3 (Bethesda)">
        <title>First Draft Assembly and Annotation of the Genome of a California Endemic Oak Quercus lobata Nee (Fagaceae).</title>
        <authorList>
            <person name="Sork V.L."/>
            <person name="Fitz-Gibbon S.T."/>
            <person name="Puiu D."/>
            <person name="Crepeau M."/>
            <person name="Gugger P.F."/>
            <person name="Sherman R."/>
            <person name="Stevens K."/>
            <person name="Langley C.H."/>
            <person name="Pellegrini M."/>
            <person name="Salzberg S.L."/>
        </authorList>
    </citation>
    <scope>NUCLEOTIDE SEQUENCE [LARGE SCALE GENOMIC DNA]</scope>
    <source>
        <strain evidence="4 5">cv. SW786</strain>
    </source>
</reference>
<keyword evidence="5" id="KW-1185">Reference proteome</keyword>
<dbReference type="KEGG" id="qlo:115958236"/>
<evidence type="ECO:0000259" key="3">
    <source>
        <dbReference type="Pfam" id="PF09759"/>
    </source>
</evidence>
<accession>A0A7N2R9J0</accession>
<dbReference type="SUPFAM" id="SSF48371">
    <property type="entry name" value="ARM repeat"/>
    <property type="match status" value="1"/>
</dbReference>
<protein>
    <recommendedName>
        <fullName evidence="3">Ataxin-10 domain-containing protein</fullName>
    </recommendedName>
</protein>
<dbReference type="Proteomes" id="UP000594261">
    <property type="component" value="Chromosome 8"/>
</dbReference>
<keyword evidence="2" id="KW-0131">Cell cycle</keyword>
<dbReference type="OMA" id="CAWESPP"/>
<dbReference type="RefSeq" id="XP_030932493.1">
    <property type="nucleotide sequence ID" value="XM_031076633.1"/>
</dbReference>
<dbReference type="InterPro" id="IPR019156">
    <property type="entry name" value="Ataxin-10_domain"/>
</dbReference>
<evidence type="ECO:0000313" key="5">
    <source>
        <dbReference type="Proteomes" id="UP000594261"/>
    </source>
</evidence>
<dbReference type="EMBL" id="LRBV02000008">
    <property type="status" value="NOT_ANNOTATED_CDS"/>
    <property type="molecule type" value="Genomic_DNA"/>
</dbReference>